<keyword evidence="2" id="KW-0496">Mitochondrion</keyword>
<evidence type="ECO:0000256" key="1">
    <source>
        <dbReference type="SAM" id="Phobius"/>
    </source>
</evidence>
<dbReference type="EMBL" id="MW538937">
    <property type="protein sequence ID" value="UBU98574.1"/>
    <property type="molecule type" value="Genomic_DNA"/>
</dbReference>
<accession>A0A8K1I8E1</accession>
<keyword evidence="1" id="KW-1133">Transmembrane helix</keyword>
<geneLocation type="mitochondrion" evidence="2"/>
<feature type="transmembrane region" description="Helical" evidence="1">
    <location>
        <begin position="78"/>
        <end position="99"/>
    </location>
</feature>
<evidence type="ECO:0000313" key="2">
    <source>
        <dbReference type="EMBL" id="UBU98574.1"/>
    </source>
</evidence>
<dbReference type="AlphaFoldDB" id="A0A8K1I8E1"/>
<dbReference type="GeneID" id="68665234"/>
<sequence>MPYIASGIASSNEFGPLSSHSFPSVPPLPEEGGGMHRARYARATLCWEMNVGEPQFTPNMSPLHPSSIEDRMKGRARIFFFLGGGGRPGTFSFYFFFLIKKEKGFIWTICSQAYIK</sequence>
<protein>
    <submittedName>
        <fullName evidence="2">Uncharacterized protein</fullName>
    </submittedName>
</protein>
<proteinExistence type="predicted"/>
<keyword evidence="1" id="KW-0812">Transmembrane</keyword>
<dbReference type="RefSeq" id="YP_010218757.1">
    <property type="nucleotide sequence ID" value="NC_058917.1"/>
</dbReference>
<name>A0A8K1I8E1_9PEZI</name>
<gene>
    <name evidence="2" type="primary">orf116E</name>
</gene>
<organism evidence="2">
    <name type="scientific">Morchella brunnea</name>
    <dbReference type="NCBI Taxonomy" id="1174671"/>
    <lineage>
        <taxon>Eukaryota</taxon>
        <taxon>Fungi</taxon>
        <taxon>Dikarya</taxon>
        <taxon>Ascomycota</taxon>
        <taxon>Pezizomycotina</taxon>
        <taxon>Pezizomycetes</taxon>
        <taxon>Pezizales</taxon>
        <taxon>Morchellaceae</taxon>
        <taxon>Morchella</taxon>
    </lineage>
</organism>
<keyword evidence="1" id="KW-0472">Membrane</keyword>
<reference evidence="2" key="1">
    <citation type="submission" date="2021-01" db="EMBL/GenBank/DDBJ databases">
        <authorList>
            <person name="Sun H.-H."/>
            <person name="Zhang S."/>
            <person name="Zhang Y.-J."/>
        </authorList>
    </citation>
    <scope>NUCLEOTIDE SEQUENCE</scope>
    <source>
        <strain evidence="2">CMM1</strain>
    </source>
</reference>